<dbReference type="GeneID" id="10360495"/>
<dbReference type="AlphaFoldDB" id="F2L601"/>
<dbReference type="InterPro" id="IPR017932">
    <property type="entry name" value="GATase_2_dom"/>
</dbReference>
<evidence type="ECO:0000259" key="1">
    <source>
        <dbReference type="PROSITE" id="PS51278"/>
    </source>
</evidence>
<reference key="2">
    <citation type="submission" date="2011-03" db="EMBL/GenBank/DDBJ databases">
        <title>Complete genome sequence of the thermoacidophilic crenarchaeon Thermoproteus uzoniensis 768-20.</title>
        <authorList>
            <person name="Mardanov A.V."/>
            <person name="Gumerov V.M."/>
            <person name="Beletsky A.V."/>
            <person name="Prokofeva M.I."/>
            <person name="Bonch-Osmolovskaya E.A."/>
            <person name="Ravin N.V."/>
            <person name="Skryabin K.G."/>
        </authorList>
    </citation>
    <scope>NUCLEOTIDE SEQUENCE</scope>
    <source>
        <strain>768-20</strain>
    </source>
</reference>
<dbReference type="EMBL" id="CP002590">
    <property type="protein sequence ID" value="AEA12446.1"/>
    <property type="molecule type" value="Genomic_DNA"/>
</dbReference>
<dbReference type="SUPFAM" id="SSF56235">
    <property type="entry name" value="N-terminal nucleophile aminohydrolases (Ntn hydrolases)"/>
    <property type="match status" value="1"/>
</dbReference>
<dbReference type="KEGG" id="tuz:TUZN_0963"/>
<dbReference type="GO" id="GO:0016740">
    <property type="term" value="F:transferase activity"/>
    <property type="evidence" value="ECO:0007669"/>
    <property type="project" value="UniProtKB-KW"/>
</dbReference>
<accession>F2L601</accession>
<dbReference type="PROSITE" id="PS51278">
    <property type="entry name" value="GATASE_TYPE_2"/>
    <property type="match status" value="1"/>
</dbReference>
<evidence type="ECO:0000313" key="2">
    <source>
        <dbReference type="EMBL" id="AEA12446.1"/>
    </source>
</evidence>
<reference evidence="2 3" key="1">
    <citation type="journal article" date="2011" name="J. Bacteriol.">
        <title>Complete genome sequence of the thermoacidophilic crenarchaeon Thermoproteus uzoniensis 768-20.</title>
        <authorList>
            <person name="Mardanov A.V."/>
            <person name="Gumerov V.M."/>
            <person name="Beletsky A.V."/>
            <person name="Prokofeva M.I."/>
            <person name="Bonch-Osmolovskaya E.A."/>
            <person name="Ravin N.V."/>
            <person name="Skryabin K.G."/>
        </authorList>
    </citation>
    <scope>NUCLEOTIDE SEQUENCE [LARGE SCALE GENOMIC DNA]</scope>
    <source>
        <strain evidence="2 3">768-20</strain>
    </source>
</reference>
<feature type="domain" description="Glutamine amidotransferase type-2" evidence="1">
    <location>
        <begin position="2"/>
        <end position="234"/>
    </location>
</feature>
<keyword evidence="3" id="KW-1185">Reference proteome</keyword>
<dbReference type="eggNOG" id="arCOG03639">
    <property type="taxonomic scope" value="Archaea"/>
</dbReference>
<keyword evidence="2" id="KW-0315">Glutamine amidotransferase</keyword>
<dbReference type="InterPro" id="IPR029055">
    <property type="entry name" value="Ntn_hydrolases_N"/>
</dbReference>
<evidence type="ECO:0000313" key="3">
    <source>
        <dbReference type="Proteomes" id="UP000008138"/>
    </source>
</evidence>
<organism evidence="2 3">
    <name type="scientific">Thermoproteus uzoniensis (strain 768-20)</name>
    <dbReference type="NCBI Taxonomy" id="999630"/>
    <lineage>
        <taxon>Archaea</taxon>
        <taxon>Thermoproteota</taxon>
        <taxon>Thermoprotei</taxon>
        <taxon>Thermoproteales</taxon>
        <taxon>Thermoproteaceae</taxon>
        <taxon>Thermoproteus</taxon>
    </lineage>
</organism>
<name>F2L601_THEU7</name>
<dbReference type="Gene3D" id="3.60.20.10">
    <property type="entry name" value="Glutamine Phosphoribosylpyrophosphate, subunit 1, domain 1"/>
    <property type="match status" value="1"/>
</dbReference>
<dbReference type="PANTHER" id="PTHR42824">
    <property type="entry name" value="GLUTAMINE AMIDOTRANSFERASE"/>
    <property type="match status" value="1"/>
</dbReference>
<proteinExistence type="predicted"/>
<dbReference type="HOGENOM" id="CLU_086262_0_0_2"/>
<dbReference type="Proteomes" id="UP000008138">
    <property type="component" value="Chromosome"/>
</dbReference>
<dbReference type="STRING" id="999630.TUZN_0963"/>
<gene>
    <name evidence="2" type="ordered locus">TUZN_0963</name>
</gene>
<sequence>MCRFYIYSGVPQEDLHRALRLAAERDPYAPGGFQHGDGWGYAVYTMGGSLAYYRSARAIWKDPHVPPLGLAGLAHARAASKGEPLGLLYAHPFQAETPDGRVIYVAHNGSVDKTALAAALGLDPKLFSDSWLLALFLAARWADPEAALAEALKYVKTALNLAVLELPGPKAYAYSYYRLPEGPDRDVYERYYRLYRVRGNGWEAVVSSTLVRHIGGAPEPLELGRLYVLEPHGL</sequence>
<protein>
    <submittedName>
        <fullName evidence="2">Glutamine amidotransferase class-II</fullName>
    </submittedName>
</protein>
<dbReference type="RefSeq" id="WP_013679782.1">
    <property type="nucleotide sequence ID" value="NC_015315.1"/>
</dbReference>
<dbReference type="OrthoDB" id="350529at2157"/>
<dbReference type="PANTHER" id="PTHR42824:SF1">
    <property type="entry name" value="GLUTAMINE AMIDOTRANSFERASE YAFJ-RELATED"/>
    <property type="match status" value="1"/>
</dbReference>